<evidence type="ECO:0000313" key="1">
    <source>
        <dbReference type="EMBL" id="MPC71396.1"/>
    </source>
</evidence>
<dbReference type="Proteomes" id="UP000324222">
    <property type="component" value="Unassembled WGS sequence"/>
</dbReference>
<reference evidence="1 2" key="1">
    <citation type="submission" date="2019-05" db="EMBL/GenBank/DDBJ databases">
        <title>Another draft genome of Portunus trituberculatus and its Hox gene families provides insights of decapod evolution.</title>
        <authorList>
            <person name="Jeong J.-H."/>
            <person name="Song I."/>
            <person name="Kim S."/>
            <person name="Choi T."/>
            <person name="Kim D."/>
            <person name="Ryu S."/>
            <person name="Kim W."/>
        </authorList>
    </citation>
    <scope>NUCLEOTIDE SEQUENCE [LARGE SCALE GENOMIC DNA]</scope>
    <source>
        <tissue evidence="1">Muscle</tissue>
    </source>
</reference>
<name>A0A5B7HN70_PORTR</name>
<gene>
    <name evidence="1" type="ORF">E2C01_065673</name>
</gene>
<sequence>MNEVAKTRFADMLDELKVPRG</sequence>
<evidence type="ECO:0000313" key="2">
    <source>
        <dbReference type="Proteomes" id="UP000324222"/>
    </source>
</evidence>
<protein>
    <submittedName>
        <fullName evidence="1">Uncharacterized protein</fullName>
    </submittedName>
</protein>
<accession>A0A5B7HN70</accession>
<dbReference type="EMBL" id="VSRR010032804">
    <property type="protein sequence ID" value="MPC71396.1"/>
    <property type="molecule type" value="Genomic_DNA"/>
</dbReference>
<keyword evidence="2" id="KW-1185">Reference proteome</keyword>
<proteinExistence type="predicted"/>
<organism evidence="1 2">
    <name type="scientific">Portunus trituberculatus</name>
    <name type="common">Swimming crab</name>
    <name type="synonym">Neptunus trituberculatus</name>
    <dbReference type="NCBI Taxonomy" id="210409"/>
    <lineage>
        <taxon>Eukaryota</taxon>
        <taxon>Metazoa</taxon>
        <taxon>Ecdysozoa</taxon>
        <taxon>Arthropoda</taxon>
        <taxon>Crustacea</taxon>
        <taxon>Multicrustacea</taxon>
        <taxon>Malacostraca</taxon>
        <taxon>Eumalacostraca</taxon>
        <taxon>Eucarida</taxon>
        <taxon>Decapoda</taxon>
        <taxon>Pleocyemata</taxon>
        <taxon>Brachyura</taxon>
        <taxon>Eubrachyura</taxon>
        <taxon>Portunoidea</taxon>
        <taxon>Portunidae</taxon>
        <taxon>Portuninae</taxon>
        <taxon>Portunus</taxon>
    </lineage>
</organism>
<dbReference type="AlphaFoldDB" id="A0A5B7HN70"/>
<comment type="caution">
    <text evidence="1">The sequence shown here is derived from an EMBL/GenBank/DDBJ whole genome shotgun (WGS) entry which is preliminary data.</text>
</comment>